<reference evidence="3" key="1">
    <citation type="submission" date="2016-05" db="EMBL/GenBank/DDBJ databases">
        <title>Paenibacillus oryzae. sp. nov., isolated from the rice root.</title>
        <authorList>
            <person name="Zhang J."/>
            <person name="Zhang X."/>
        </authorList>
    </citation>
    <scope>NUCLEOTIDE SEQUENCE [LARGE SCALE GENOMIC DNA]</scope>
    <source>
        <strain evidence="3">KCTC13222</strain>
    </source>
</reference>
<dbReference type="PANTHER" id="PTHR43190">
    <property type="entry name" value="N-ACETYL-D-GLUCOSAMINE KINASE"/>
    <property type="match status" value="1"/>
</dbReference>
<dbReference type="InterPro" id="IPR052519">
    <property type="entry name" value="Euk-type_GlcNAc_Kinase"/>
</dbReference>
<dbReference type="EMBL" id="LYPC01000019">
    <property type="protein sequence ID" value="OCT14580.1"/>
    <property type="molecule type" value="Genomic_DNA"/>
</dbReference>
<evidence type="ECO:0000259" key="1">
    <source>
        <dbReference type="Pfam" id="PF01869"/>
    </source>
</evidence>
<dbReference type="OrthoDB" id="9772633at2"/>
<evidence type="ECO:0000313" key="3">
    <source>
        <dbReference type="Proteomes" id="UP000093309"/>
    </source>
</evidence>
<dbReference type="STRING" id="512399.A8709_17065"/>
<dbReference type="InterPro" id="IPR043129">
    <property type="entry name" value="ATPase_NBD"/>
</dbReference>
<dbReference type="AlphaFoldDB" id="A0A1C1A219"/>
<sequence>MSTETYILGVDGGGSKTYAVIVDRDGHKISSGISGSSNHQVVGIDQAYAAIKESIEQALHAASLSYSDMAFAQYALAGLDRPHDHEIVRKALSQLPFARWDMAPDTMAGLRTGSLRNVGIVLICGSGTNAAGRNEAGATVQVGGVGYLYGDSLGANYMATTMFRTAVRSWEGREIASSLPDKLLAYFGYSTMEALVDHFLERNIQQIREGALTISLHAAADAGDELAIRLLKEAGKELGVTGNAVIRKLGGFKGDTVPVVLIGSVLQKGRNPHLLEELRNTLETENPNVELMIPEMAPVYGAILLAFDHLQIPTSEGTHRRFSEYGGYEQQ</sequence>
<dbReference type="Pfam" id="PF01869">
    <property type="entry name" value="BcrAD_BadFG"/>
    <property type="match status" value="1"/>
</dbReference>
<feature type="domain" description="ATPase BadF/BadG/BcrA/BcrD type" evidence="1">
    <location>
        <begin position="8"/>
        <end position="306"/>
    </location>
</feature>
<protein>
    <submittedName>
        <fullName evidence="2">ATPase</fullName>
    </submittedName>
</protein>
<name>A0A1C1A219_9BACL</name>
<organism evidence="2 3">
    <name type="scientific">Paenibacillus pectinilyticus</name>
    <dbReference type="NCBI Taxonomy" id="512399"/>
    <lineage>
        <taxon>Bacteria</taxon>
        <taxon>Bacillati</taxon>
        <taxon>Bacillota</taxon>
        <taxon>Bacilli</taxon>
        <taxon>Bacillales</taxon>
        <taxon>Paenibacillaceae</taxon>
        <taxon>Paenibacillus</taxon>
    </lineage>
</organism>
<dbReference type="Gene3D" id="3.30.420.40">
    <property type="match status" value="2"/>
</dbReference>
<proteinExistence type="predicted"/>
<keyword evidence="3" id="KW-1185">Reference proteome</keyword>
<dbReference type="PANTHER" id="PTHR43190:SF3">
    <property type="entry name" value="N-ACETYL-D-GLUCOSAMINE KINASE"/>
    <property type="match status" value="1"/>
</dbReference>
<dbReference type="CDD" id="cd24007">
    <property type="entry name" value="ASKHA_NBD_eukNAGK-like"/>
    <property type="match status" value="1"/>
</dbReference>
<dbReference type="Proteomes" id="UP000093309">
    <property type="component" value="Unassembled WGS sequence"/>
</dbReference>
<dbReference type="SUPFAM" id="SSF53067">
    <property type="entry name" value="Actin-like ATPase domain"/>
    <property type="match status" value="2"/>
</dbReference>
<dbReference type="InterPro" id="IPR002731">
    <property type="entry name" value="ATPase_BadF"/>
</dbReference>
<dbReference type="RefSeq" id="WP_065852935.1">
    <property type="nucleotide sequence ID" value="NZ_LYPC01000019.1"/>
</dbReference>
<comment type="caution">
    <text evidence="2">The sequence shown here is derived from an EMBL/GenBank/DDBJ whole genome shotgun (WGS) entry which is preliminary data.</text>
</comment>
<accession>A0A1C1A219</accession>
<gene>
    <name evidence="2" type="ORF">A8709_17065</name>
</gene>
<evidence type="ECO:0000313" key="2">
    <source>
        <dbReference type="EMBL" id="OCT14580.1"/>
    </source>
</evidence>